<evidence type="ECO:0000256" key="2">
    <source>
        <dbReference type="ARBA" id="ARBA00022679"/>
    </source>
</evidence>
<protein>
    <recommendedName>
        <fullName evidence="5">Ribosomal RNA large subunit methyltransferase H</fullName>
        <ecNumber evidence="5">2.1.1.177</ecNumber>
    </recommendedName>
    <alternativeName>
        <fullName evidence="5">23S rRNA (pseudouridine1915-N3)-methyltransferase</fullName>
    </alternativeName>
    <alternativeName>
        <fullName evidence="5">23S rRNA m3Psi1915 methyltransferase</fullName>
    </alternativeName>
    <alternativeName>
        <fullName evidence="5">rRNA (pseudouridine-N3-)-methyltransferase RlmH</fullName>
    </alternativeName>
</protein>
<dbReference type="GO" id="GO:0070038">
    <property type="term" value="F:rRNA (pseudouridine-N3-)-methyltransferase activity"/>
    <property type="evidence" value="ECO:0007669"/>
    <property type="project" value="UniProtKB-UniRule"/>
</dbReference>
<feature type="binding site" evidence="5">
    <location>
        <position position="100"/>
    </location>
    <ligand>
        <name>S-adenosyl-L-methionine</name>
        <dbReference type="ChEBI" id="CHEBI:59789"/>
    </ligand>
</feature>
<dbReference type="RefSeq" id="WP_127766161.1">
    <property type="nucleotide sequence ID" value="NZ_SADE01000002.1"/>
</dbReference>
<dbReference type="InterPro" id="IPR029028">
    <property type="entry name" value="Alpha/beta_knot_MTases"/>
</dbReference>
<accession>A0A3S2VQL7</accession>
<dbReference type="PANTHER" id="PTHR33603">
    <property type="entry name" value="METHYLTRANSFERASE"/>
    <property type="match status" value="1"/>
</dbReference>
<keyword evidence="1 5" id="KW-0489">Methyltransferase</keyword>
<dbReference type="NCBIfam" id="NF000989">
    <property type="entry name" value="PRK00103.2-3"/>
    <property type="match status" value="1"/>
</dbReference>
<dbReference type="EMBL" id="SADE01000002">
    <property type="protein sequence ID" value="RVU36685.1"/>
    <property type="molecule type" value="Genomic_DNA"/>
</dbReference>
<feature type="binding site" evidence="5">
    <location>
        <position position="68"/>
    </location>
    <ligand>
        <name>S-adenosyl-L-methionine</name>
        <dbReference type="ChEBI" id="CHEBI:59789"/>
    </ligand>
</feature>
<keyword evidence="5" id="KW-0963">Cytoplasm</keyword>
<dbReference type="Pfam" id="PF02590">
    <property type="entry name" value="SPOUT_MTase"/>
    <property type="match status" value="1"/>
</dbReference>
<evidence type="ECO:0000256" key="1">
    <source>
        <dbReference type="ARBA" id="ARBA00022603"/>
    </source>
</evidence>
<dbReference type="OrthoDB" id="9806643at2"/>
<dbReference type="Proteomes" id="UP000287447">
    <property type="component" value="Unassembled WGS sequence"/>
</dbReference>
<name>A0A3S2VQL7_9PROT</name>
<dbReference type="CDD" id="cd18081">
    <property type="entry name" value="RlmH-like"/>
    <property type="match status" value="1"/>
</dbReference>
<keyword evidence="7" id="KW-1185">Reference proteome</keyword>
<keyword evidence="5" id="KW-0698">rRNA processing</keyword>
<dbReference type="HAMAP" id="MF_00658">
    <property type="entry name" value="23SrRNA_methyltr_H"/>
    <property type="match status" value="1"/>
</dbReference>
<dbReference type="GO" id="GO:0005737">
    <property type="term" value="C:cytoplasm"/>
    <property type="evidence" value="ECO:0007669"/>
    <property type="project" value="UniProtKB-SubCell"/>
</dbReference>
<gene>
    <name evidence="5 6" type="primary">rlmH</name>
    <name evidence="6" type="ORF">EOI86_16040</name>
</gene>
<organism evidence="6 7">
    <name type="scientific">Hwanghaeella grinnelliae</name>
    <dbReference type="NCBI Taxonomy" id="2500179"/>
    <lineage>
        <taxon>Bacteria</taxon>
        <taxon>Pseudomonadati</taxon>
        <taxon>Pseudomonadota</taxon>
        <taxon>Alphaproteobacteria</taxon>
        <taxon>Rhodospirillales</taxon>
        <taxon>Rhodospirillaceae</taxon>
        <taxon>Hwanghaeella</taxon>
    </lineage>
</organism>
<reference evidence="7" key="1">
    <citation type="submission" date="2019-01" db="EMBL/GenBank/DDBJ databases">
        <title>Gri0909 isolated from a small marine red alga.</title>
        <authorList>
            <person name="Kim J."/>
            <person name="Jeong S.E."/>
            <person name="Jeon C.O."/>
        </authorList>
    </citation>
    <scope>NUCLEOTIDE SEQUENCE [LARGE SCALE GENOMIC DNA]</scope>
    <source>
        <strain evidence="7">Gri0909</strain>
    </source>
</reference>
<sequence length="152" mass="16801">MEVHLIAVGRARRGPELALFEHYSGRLRHPFKLVEVEEKRPLSGAELQEREAALLLSAIPDGAVVIALDERGKHLDSPAFAQSLDDWRDRGARSAAILIGGADGLTDAVRARADLVLCLGKMTWPHMLVRGLIAEQLYRAQQISAGHPYHRQ</sequence>
<comment type="catalytic activity">
    <reaction evidence="5">
        <text>pseudouridine(1915) in 23S rRNA + S-adenosyl-L-methionine = N(3)-methylpseudouridine(1915) in 23S rRNA + S-adenosyl-L-homocysteine + H(+)</text>
        <dbReference type="Rhea" id="RHEA:42752"/>
        <dbReference type="Rhea" id="RHEA-COMP:10221"/>
        <dbReference type="Rhea" id="RHEA-COMP:10222"/>
        <dbReference type="ChEBI" id="CHEBI:15378"/>
        <dbReference type="ChEBI" id="CHEBI:57856"/>
        <dbReference type="ChEBI" id="CHEBI:59789"/>
        <dbReference type="ChEBI" id="CHEBI:65314"/>
        <dbReference type="ChEBI" id="CHEBI:74486"/>
        <dbReference type="EC" id="2.1.1.177"/>
    </reaction>
</comment>
<evidence type="ECO:0000256" key="4">
    <source>
        <dbReference type="ARBA" id="ARBA00038303"/>
    </source>
</evidence>
<evidence type="ECO:0000256" key="5">
    <source>
        <dbReference type="HAMAP-Rule" id="MF_00658"/>
    </source>
</evidence>
<comment type="caution">
    <text evidence="6">The sequence shown here is derived from an EMBL/GenBank/DDBJ whole genome shotgun (WGS) entry which is preliminary data.</text>
</comment>
<comment type="subunit">
    <text evidence="5">Homodimer.</text>
</comment>
<evidence type="ECO:0000313" key="7">
    <source>
        <dbReference type="Proteomes" id="UP000287447"/>
    </source>
</evidence>
<dbReference type="InterPro" id="IPR003742">
    <property type="entry name" value="RlmH-like"/>
</dbReference>
<keyword evidence="2 5" id="KW-0808">Transferase</keyword>
<comment type="function">
    <text evidence="5">Specifically methylates the pseudouridine at position 1915 (m3Psi1915) in 23S rRNA.</text>
</comment>
<dbReference type="PIRSF" id="PIRSF004505">
    <property type="entry name" value="MT_bac"/>
    <property type="match status" value="1"/>
</dbReference>
<feature type="binding site" evidence="5">
    <location>
        <begin position="119"/>
        <end position="124"/>
    </location>
    <ligand>
        <name>S-adenosyl-L-methionine</name>
        <dbReference type="ChEBI" id="CHEBI:59789"/>
    </ligand>
</feature>
<keyword evidence="3 5" id="KW-0949">S-adenosyl-L-methionine</keyword>
<proteinExistence type="inferred from homology"/>
<dbReference type="Gene3D" id="3.40.1280.10">
    <property type="match status" value="1"/>
</dbReference>
<evidence type="ECO:0000256" key="3">
    <source>
        <dbReference type="ARBA" id="ARBA00022691"/>
    </source>
</evidence>
<comment type="similarity">
    <text evidence="4 5">Belongs to the RNA methyltransferase RlmH family.</text>
</comment>
<dbReference type="SUPFAM" id="SSF75217">
    <property type="entry name" value="alpha/beta knot"/>
    <property type="match status" value="1"/>
</dbReference>
<dbReference type="AlphaFoldDB" id="A0A3S2VQL7"/>
<comment type="subcellular location">
    <subcellularLocation>
        <location evidence="5">Cytoplasm</location>
    </subcellularLocation>
</comment>
<dbReference type="EC" id="2.1.1.177" evidence="5"/>
<evidence type="ECO:0000313" key="6">
    <source>
        <dbReference type="EMBL" id="RVU36685.1"/>
    </source>
</evidence>
<dbReference type="InterPro" id="IPR029026">
    <property type="entry name" value="tRNA_m1G_MTases_N"/>
</dbReference>
<dbReference type="PANTHER" id="PTHR33603:SF1">
    <property type="entry name" value="RIBOSOMAL RNA LARGE SUBUNIT METHYLTRANSFERASE H"/>
    <property type="match status" value="1"/>
</dbReference>